<name>A0A6I6AA55_9PLAN</name>
<dbReference type="Proteomes" id="UP000427281">
    <property type="component" value="Chromosome"/>
</dbReference>
<protein>
    <submittedName>
        <fullName evidence="1">Uncharacterized protein</fullName>
    </submittedName>
</protein>
<evidence type="ECO:0000313" key="1">
    <source>
        <dbReference type="EMBL" id="QGQ21959.1"/>
    </source>
</evidence>
<gene>
    <name evidence="1" type="ORF">F1728_04310</name>
</gene>
<dbReference type="RefSeq" id="WP_155363050.1">
    <property type="nucleotide sequence ID" value="NZ_CP043930.1"/>
</dbReference>
<reference evidence="1 2" key="1">
    <citation type="submission" date="2019-09" db="EMBL/GenBank/DDBJ databases">
        <title>Gimesia benthica sp. nov., a novel bacterium isolated from deep-sea water of the Northwest Indian Ocean.</title>
        <authorList>
            <person name="Dai X."/>
        </authorList>
    </citation>
    <scope>NUCLEOTIDE SEQUENCE [LARGE SCALE GENOMIC DNA]</scope>
    <source>
        <strain evidence="1 2">E7</strain>
    </source>
</reference>
<proteinExistence type="predicted"/>
<organism evidence="1 2">
    <name type="scientific">Gimesia benthica</name>
    <dbReference type="NCBI Taxonomy" id="2608982"/>
    <lineage>
        <taxon>Bacteria</taxon>
        <taxon>Pseudomonadati</taxon>
        <taxon>Planctomycetota</taxon>
        <taxon>Planctomycetia</taxon>
        <taxon>Planctomycetales</taxon>
        <taxon>Planctomycetaceae</taxon>
        <taxon>Gimesia</taxon>
    </lineage>
</organism>
<dbReference type="AlphaFoldDB" id="A0A6I6AA55"/>
<evidence type="ECO:0000313" key="2">
    <source>
        <dbReference type="Proteomes" id="UP000427281"/>
    </source>
</evidence>
<dbReference type="KEGG" id="gim:F1728_04310"/>
<sequence length="136" mass="15142">MSERAKLEVSIPLEAATSRLMNRKFPTHVRRLMHHLGGQNISGTSEEDGRKPGFFMDAIFSNRQTALSAAMAIRALSLGHSGTSAKDFWYTIDDDEMLLFKNKGDLYAYESKSFARVLEEKLGSKVTEAFGGFVGF</sequence>
<keyword evidence="2" id="KW-1185">Reference proteome</keyword>
<accession>A0A6I6AA55</accession>
<dbReference type="EMBL" id="CP043930">
    <property type="protein sequence ID" value="QGQ21959.1"/>
    <property type="molecule type" value="Genomic_DNA"/>
</dbReference>